<sequence>MAENKTNGERLLEGQTTVPPSSDEARIADLKAQLRQIHGIPDPEIVIEGEQLPVIPVAGTTTDALTSPSHIQNQTELADLAPDNVIRLTVEKDQVTAARNAGVPRRKLSQLKQSLRAA</sequence>
<evidence type="ECO:0000313" key="3">
    <source>
        <dbReference type="Proteomes" id="UP000178336"/>
    </source>
</evidence>
<accession>A0A1F5GQP6</accession>
<feature type="region of interest" description="Disordered" evidence="1">
    <location>
        <begin position="1"/>
        <end position="23"/>
    </location>
</feature>
<evidence type="ECO:0000256" key="1">
    <source>
        <dbReference type="SAM" id="MobiDB-lite"/>
    </source>
</evidence>
<feature type="compositionally biased region" description="Basic and acidic residues" evidence="1">
    <location>
        <begin position="1"/>
        <end position="12"/>
    </location>
</feature>
<name>A0A1F5GQP6_9BACT</name>
<protein>
    <submittedName>
        <fullName evidence="2">Uncharacterized protein</fullName>
    </submittedName>
</protein>
<organism evidence="2 3">
    <name type="scientific">Candidatus Curtissbacteria bacterium RIFCSPLOWO2_01_FULL_37_9</name>
    <dbReference type="NCBI Taxonomy" id="1797724"/>
    <lineage>
        <taxon>Bacteria</taxon>
        <taxon>Candidatus Curtissiibacteriota</taxon>
    </lineage>
</organism>
<comment type="caution">
    <text evidence="2">The sequence shown here is derived from an EMBL/GenBank/DDBJ whole genome shotgun (WGS) entry which is preliminary data.</text>
</comment>
<evidence type="ECO:0000313" key="2">
    <source>
        <dbReference type="EMBL" id="OGD94213.1"/>
    </source>
</evidence>
<dbReference type="STRING" id="1797724.A3A48_02540"/>
<dbReference type="Proteomes" id="UP000178336">
    <property type="component" value="Unassembled WGS sequence"/>
</dbReference>
<dbReference type="AlphaFoldDB" id="A0A1F5GQP6"/>
<dbReference type="EMBL" id="MFBN01000050">
    <property type="protein sequence ID" value="OGD94213.1"/>
    <property type="molecule type" value="Genomic_DNA"/>
</dbReference>
<proteinExistence type="predicted"/>
<reference evidence="2 3" key="1">
    <citation type="journal article" date="2016" name="Nat. Commun.">
        <title>Thousands of microbial genomes shed light on interconnected biogeochemical processes in an aquifer system.</title>
        <authorList>
            <person name="Anantharaman K."/>
            <person name="Brown C.T."/>
            <person name="Hug L.A."/>
            <person name="Sharon I."/>
            <person name="Castelle C.J."/>
            <person name="Probst A.J."/>
            <person name="Thomas B.C."/>
            <person name="Singh A."/>
            <person name="Wilkins M.J."/>
            <person name="Karaoz U."/>
            <person name="Brodie E.L."/>
            <person name="Williams K.H."/>
            <person name="Hubbard S.S."/>
            <person name="Banfield J.F."/>
        </authorList>
    </citation>
    <scope>NUCLEOTIDE SEQUENCE [LARGE SCALE GENOMIC DNA]</scope>
</reference>
<gene>
    <name evidence="2" type="ORF">A3A48_02540</name>
</gene>